<evidence type="ECO:0000256" key="2">
    <source>
        <dbReference type="SAM" id="MobiDB-lite"/>
    </source>
</evidence>
<evidence type="ECO:0000256" key="1">
    <source>
        <dbReference type="ARBA" id="ARBA00004906"/>
    </source>
</evidence>
<dbReference type="PANTHER" id="PTHR24413">
    <property type="entry name" value="SPECKLE-TYPE POZ PROTEIN"/>
    <property type="match status" value="1"/>
</dbReference>
<feature type="domain" description="BTB" evidence="3">
    <location>
        <begin position="34"/>
        <end position="104"/>
    </location>
</feature>
<name>A0AAV1IAU1_9CHLO</name>
<feature type="region of interest" description="Disordered" evidence="2">
    <location>
        <begin position="280"/>
        <end position="308"/>
    </location>
</feature>
<evidence type="ECO:0000259" key="3">
    <source>
        <dbReference type="PROSITE" id="PS50097"/>
    </source>
</evidence>
<dbReference type="PROSITE" id="PS50097">
    <property type="entry name" value="BTB"/>
    <property type="match status" value="1"/>
</dbReference>
<accession>A0AAV1IAU1</accession>
<dbReference type="InterPro" id="IPR000210">
    <property type="entry name" value="BTB/POZ_dom"/>
</dbReference>
<dbReference type="EMBL" id="CAUYUE010000010">
    <property type="protein sequence ID" value="CAK0784328.1"/>
    <property type="molecule type" value="Genomic_DNA"/>
</dbReference>
<reference evidence="4 5" key="1">
    <citation type="submission" date="2023-10" db="EMBL/GenBank/DDBJ databases">
        <authorList>
            <person name="Maclean D."/>
            <person name="Macfadyen A."/>
        </authorList>
    </citation>
    <scope>NUCLEOTIDE SEQUENCE [LARGE SCALE GENOMIC DNA]</scope>
</reference>
<dbReference type="SUPFAM" id="SSF54695">
    <property type="entry name" value="POZ domain"/>
    <property type="match status" value="1"/>
</dbReference>
<dbReference type="SMART" id="SM00225">
    <property type="entry name" value="BTB"/>
    <property type="match status" value="1"/>
</dbReference>
<protein>
    <recommendedName>
        <fullName evidence="3">BTB domain-containing protein</fullName>
    </recommendedName>
</protein>
<dbReference type="Pfam" id="PF00651">
    <property type="entry name" value="BTB"/>
    <property type="match status" value="1"/>
</dbReference>
<sequence length="308" mass="33655">MAEAAEAAEGEPKKLKEDPWAYLGEAPIAFRETSDCILRLDSGERLPVHKQVLSLRSEVFCSLLLSSDLSEDGKQTEVPLEDCSLAEANIFLRYIYSREPVTDEFQAEGLTKLAHKFNVKSALEHCDAYLSKRAGDDFHFLRLGTATPRSVLDWAVMANMYHLQKFLARCELFIMKHYHTNPSSKAFLPCLSPESQLRIYRGCAEAKPACTAICQACGRVLQQGKNFHISKALVSCGMGGCTGCVKARAVMMDFPSEETIESWQNAKQLAPAAVARAMQPAARKPAAQAASADAGGAAAEQEQPAPDP</sequence>
<dbReference type="AlphaFoldDB" id="A0AAV1IAU1"/>
<dbReference type="CDD" id="cd18186">
    <property type="entry name" value="BTB_POZ_ZBTB_KLHL-like"/>
    <property type="match status" value="1"/>
</dbReference>
<proteinExistence type="predicted"/>
<comment type="caution">
    <text evidence="4">The sequence shown here is derived from an EMBL/GenBank/DDBJ whole genome shotgun (WGS) entry which is preliminary data.</text>
</comment>
<evidence type="ECO:0000313" key="5">
    <source>
        <dbReference type="Proteomes" id="UP001314263"/>
    </source>
</evidence>
<evidence type="ECO:0000313" key="4">
    <source>
        <dbReference type="EMBL" id="CAK0784328.1"/>
    </source>
</evidence>
<dbReference type="Gene3D" id="3.30.710.10">
    <property type="entry name" value="Potassium Channel Kv1.1, Chain A"/>
    <property type="match status" value="1"/>
</dbReference>
<dbReference type="InterPro" id="IPR011333">
    <property type="entry name" value="SKP1/BTB/POZ_sf"/>
</dbReference>
<gene>
    <name evidence="4" type="ORF">CVIRNUC_007532</name>
</gene>
<keyword evidence="5" id="KW-1185">Reference proteome</keyword>
<organism evidence="4 5">
    <name type="scientific">Coccomyxa viridis</name>
    <dbReference type="NCBI Taxonomy" id="1274662"/>
    <lineage>
        <taxon>Eukaryota</taxon>
        <taxon>Viridiplantae</taxon>
        <taxon>Chlorophyta</taxon>
        <taxon>core chlorophytes</taxon>
        <taxon>Trebouxiophyceae</taxon>
        <taxon>Trebouxiophyceae incertae sedis</taxon>
        <taxon>Coccomyxaceae</taxon>
        <taxon>Coccomyxa</taxon>
    </lineage>
</organism>
<dbReference type="Proteomes" id="UP001314263">
    <property type="component" value="Unassembled WGS sequence"/>
</dbReference>
<comment type="pathway">
    <text evidence="1">Protein modification; protein ubiquitination.</text>
</comment>